<dbReference type="Proteomes" id="UP001172083">
    <property type="component" value="Unassembled WGS sequence"/>
</dbReference>
<dbReference type="Pfam" id="PF14340">
    <property type="entry name" value="DUF4395"/>
    <property type="match status" value="1"/>
</dbReference>
<dbReference type="InterPro" id="IPR025508">
    <property type="entry name" value="DUF4395"/>
</dbReference>
<feature type="transmembrane region" description="Helical" evidence="1">
    <location>
        <begin position="49"/>
        <end position="65"/>
    </location>
</feature>
<evidence type="ECO:0000313" key="4">
    <source>
        <dbReference type="Proteomes" id="UP001172083"/>
    </source>
</evidence>
<organism evidence="3 4">
    <name type="scientific">Agaribacillus aureus</name>
    <dbReference type="NCBI Taxonomy" id="3051825"/>
    <lineage>
        <taxon>Bacteria</taxon>
        <taxon>Pseudomonadati</taxon>
        <taxon>Bacteroidota</taxon>
        <taxon>Cytophagia</taxon>
        <taxon>Cytophagales</taxon>
        <taxon>Splendidivirgaceae</taxon>
        <taxon>Agaribacillus</taxon>
    </lineage>
</organism>
<keyword evidence="4" id="KW-1185">Reference proteome</keyword>
<gene>
    <name evidence="3" type="ORF">QQ020_13040</name>
</gene>
<comment type="caution">
    <text evidence="3">The sequence shown here is derived from an EMBL/GenBank/DDBJ whole genome shotgun (WGS) entry which is preliminary data.</text>
</comment>
<feature type="domain" description="DUF4395" evidence="2">
    <location>
        <begin position="13"/>
        <end position="139"/>
    </location>
</feature>
<dbReference type="EMBL" id="JAUJEB010000001">
    <property type="protein sequence ID" value="MDN5212985.1"/>
    <property type="molecule type" value="Genomic_DNA"/>
</dbReference>
<evidence type="ECO:0000259" key="2">
    <source>
        <dbReference type="Pfam" id="PF14340"/>
    </source>
</evidence>
<feature type="transmembrane region" description="Helical" evidence="1">
    <location>
        <begin position="20"/>
        <end position="37"/>
    </location>
</feature>
<feature type="transmembrane region" description="Helical" evidence="1">
    <location>
        <begin position="116"/>
        <end position="141"/>
    </location>
</feature>
<evidence type="ECO:0000256" key="1">
    <source>
        <dbReference type="SAM" id="Phobius"/>
    </source>
</evidence>
<evidence type="ECO:0000313" key="3">
    <source>
        <dbReference type="EMBL" id="MDN5212985.1"/>
    </source>
</evidence>
<keyword evidence="1" id="KW-0472">Membrane</keyword>
<dbReference type="RefSeq" id="WP_346758301.1">
    <property type="nucleotide sequence ID" value="NZ_JAUJEB010000001.1"/>
</dbReference>
<protein>
    <submittedName>
        <fullName evidence="3">DUF4395 domain-containing protein</fullName>
    </submittedName>
</protein>
<sequence length="147" mass="16848">MNSIICPVSKEKIDNYESRITVFISVIFMAAFIYTRHPAYMVLATTDTLIRAIFFARYSPMRMIASRIRRFFNGDAKKIGLAKKVFAARLGMLCGIISIALFYFNLEWASLAIAGFWMLLAILDSLFDFCLGCVIYTYLILPFHINK</sequence>
<reference evidence="3" key="1">
    <citation type="submission" date="2023-06" db="EMBL/GenBank/DDBJ databases">
        <title>Genomic of Agaribacillus aureum.</title>
        <authorList>
            <person name="Wang G."/>
        </authorList>
    </citation>
    <scope>NUCLEOTIDE SEQUENCE</scope>
    <source>
        <strain evidence="3">BMA12</strain>
    </source>
</reference>
<name>A0ABT8L5I1_9BACT</name>
<feature type="transmembrane region" description="Helical" evidence="1">
    <location>
        <begin position="86"/>
        <end position="104"/>
    </location>
</feature>
<keyword evidence="1" id="KW-0812">Transmembrane</keyword>
<accession>A0ABT8L5I1</accession>
<proteinExistence type="predicted"/>
<keyword evidence="1" id="KW-1133">Transmembrane helix</keyword>